<comment type="caution">
    <text evidence="2">The sequence shown here is derived from an EMBL/GenBank/DDBJ whole genome shotgun (WGS) entry which is preliminary data.</text>
</comment>
<name>A0A8J7MBJ0_9BACT</name>
<dbReference type="RefSeq" id="WP_200310000.1">
    <property type="nucleotide sequence ID" value="NZ_JAENIM010000009.1"/>
</dbReference>
<keyword evidence="3" id="KW-1185">Reference proteome</keyword>
<evidence type="ECO:0000256" key="1">
    <source>
        <dbReference type="SAM" id="SignalP"/>
    </source>
</evidence>
<reference evidence="2" key="1">
    <citation type="submission" date="2021-01" db="EMBL/GenBank/DDBJ databases">
        <title>Modified the classification status of verrucomicrobia.</title>
        <authorList>
            <person name="Feng X."/>
        </authorList>
    </citation>
    <scope>NUCLEOTIDE SEQUENCE</scope>
    <source>
        <strain evidence="2">_KCTC 22039</strain>
    </source>
</reference>
<sequence length="245" mass="27487">MKMKIIITMLLGLMFSSYLLAQDDSVSFKYRTYSLNGEIEAIQCGLGNGAKVLDVPNHIRSDMQKYRGSRIVRFYDPKAVSALTTGEKPSPIGEVKVSGDAKHILFLFNKQSQPDGTLRYDVYAINDDPSAFSNGSMKFLNLTGHTLYFVLGAEGKENFVIKADQFKDYKLPADFTGNLPVKVAVKNKGKFVVLMHSRIFPSQKARDFYFIWPKENAGKGHKVRISQLRENASFAKQILAANQNN</sequence>
<organism evidence="2 3">
    <name type="scientific">Persicirhabdus sediminis</name>
    <dbReference type="NCBI Taxonomy" id="454144"/>
    <lineage>
        <taxon>Bacteria</taxon>
        <taxon>Pseudomonadati</taxon>
        <taxon>Verrucomicrobiota</taxon>
        <taxon>Verrucomicrobiia</taxon>
        <taxon>Verrucomicrobiales</taxon>
        <taxon>Verrucomicrobiaceae</taxon>
        <taxon>Persicirhabdus</taxon>
    </lineage>
</organism>
<keyword evidence="1" id="KW-0732">Signal</keyword>
<feature type="chain" id="PRO_5035239696" evidence="1">
    <location>
        <begin position="22"/>
        <end position="245"/>
    </location>
</feature>
<dbReference type="EMBL" id="JAENIM010000009">
    <property type="protein sequence ID" value="MBK1789966.1"/>
    <property type="molecule type" value="Genomic_DNA"/>
</dbReference>
<gene>
    <name evidence="2" type="ORF">JIN82_02220</name>
</gene>
<dbReference type="Proteomes" id="UP000624703">
    <property type="component" value="Unassembled WGS sequence"/>
</dbReference>
<feature type="signal peptide" evidence="1">
    <location>
        <begin position="1"/>
        <end position="21"/>
    </location>
</feature>
<protein>
    <submittedName>
        <fullName evidence="2">Type 1 fimbrial protein</fullName>
    </submittedName>
</protein>
<evidence type="ECO:0000313" key="3">
    <source>
        <dbReference type="Proteomes" id="UP000624703"/>
    </source>
</evidence>
<dbReference type="AlphaFoldDB" id="A0A8J7MBJ0"/>
<evidence type="ECO:0000313" key="2">
    <source>
        <dbReference type="EMBL" id="MBK1789966.1"/>
    </source>
</evidence>
<accession>A0A8J7MBJ0</accession>
<proteinExistence type="predicted"/>